<feature type="region of interest" description="Disordered" evidence="1">
    <location>
        <begin position="332"/>
        <end position="351"/>
    </location>
</feature>
<feature type="domain" description="Transglutaminase-like" evidence="2">
    <location>
        <begin position="212"/>
        <end position="282"/>
    </location>
</feature>
<dbReference type="SUPFAM" id="SSF54001">
    <property type="entry name" value="Cysteine proteinases"/>
    <property type="match status" value="1"/>
</dbReference>
<gene>
    <name evidence="3" type="ORF">CYJ10_01275</name>
</gene>
<organism evidence="3 4">
    <name type="scientific">Cupriavidus pauculus</name>
    <dbReference type="NCBI Taxonomy" id="82633"/>
    <lineage>
        <taxon>Bacteria</taxon>
        <taxon>Pseudomonadati</taxon>
        <taxon>Pseudomonadota</taxon>
        <taxon>Betaproteobacteria</taxon>
        <taxon>Burkholderiales</taxon>
        <taxon>Burkholderiaceae</taxon>
        <taxon>Cupriavidus</taxon>
    </lineage>
</organism>
<dbReference type="AlphaFoldDB" id="A0A2N5CIB9"/>
<dbReference type="EMBL" id="PJRP01000001">
    <property type="protein sequence ID" value="PLQ01969.1"/>
    <property type="molecule type" value="Genomic_DNA"/>
</dbReference>
<feature type="region of interest" description="Disordered" evidence="1">
    <location>
        <begin position="1"/>
        <end position="37"/>
    </location>
</feature>
<dbReference type="RefSeq" id="WP_101679770.1">
    <property type="nucleotide sequence ID" value="NZ_PJRP01000001.1"/>
</dbReference>
<evidence type="ECO:0000256" key="1">
    <source>
        <dbReference type="SAM" id="MobiDB-lite"/>
    </source>
</evidence>
<dbReference type="Gene3D" id="3.10.620.30">
    <property type="match status" value="1"/>
</dbReference>
<sequence length="351" mass="38376">MSDPLSKAEPRALPESTGSPELPEPLEPLEPPSTPTTLDVHHVTTYQYAWPVEHAQQRAVVTPPSYPWQAVSAHRTDVEPAPSHQHMRTDAFGNNVLHFMLDVPHETMRLTTCSTVTLTPRWAAFDPAQGMPWEEAAQRLRYRAGQPFHPEAEFAYASPNVALHADLRDYARRSFTPGVTVAAGAIDLMHRIHADFEYHGETTEVHTPALEAFALRSGVCQDFAQVMIGCLRSIGLAARYVSGYLCTDPPPGEPRLLGADASHAWAGVWCPTNGWIDLDPTNDVLADTRHVTLAIARDYSDVPLLHGVIVGGGEHTVEVEVSVVPVMDAESESLCPERSPAAQRDVPAGRS</sequence>
<proteinExistence type="predicted"/>
<evidence type="ECO:0000313" key="3">
    <source>
        <dbReference type="EMBL" id="PLQ01969.1"/>
    </source>
</evidence>
<evidence type="ECO:0000313" key="4">
    <source>
        <dbReference type="Proteomes" id="UP000234341"/>
    </source>
</evidence>
<dbReference type="STRING" id="82633.GCA_000974605_00391"/>
<feature type="compositionally biased region" description="Pro residues" evidence="1">
    <location>
        <begin position="22"/>
        <end position="34"/>
    </location>
</feature>
<accession>A0A2N5CIB9</accession>
<dbReference type="Pfam" id="PF08379">
    <property type="entry name" value="Bact_transglu_N"/>
    <property type="match status" value="1"/>
</dbReference>
<comment type="caution">
    <text evidence="3">The sequence shown here is derived from an EMBL/GenBank/DDBJ whole genome shotgun (WGS) entry which is preliminary data.</text>
</comment>
<feature type="compositionally biased region" description="Basic and acidic residues" evidence="1">
    <location>
        <begin position="1"/>
        <end position="12"/>
    </location>
</feature>
<dbReference type="InterPro" id="IPR038765">
    <property type="entry name" value="Papain-like_cys_pep_sf"/>
</dbReference>
<evidence type="ECO:0000259" key="2">
    <source>
        <dbReference type="SMART" id="SM00460"/>
    </source>
</evidence>
<dbReference type="InterPro" id="IPR002931">
    <property type="entry name" value="Transglutaminase-like"/>
</dbReference>
<dbReference type="OrthoDB" id="5438043at2"/>
<dbReference type="PANTHER" id="PTHR33490">
    <property type="entry name" value="BLR5614 PROTEIN-RELATED"/>
    <property type="match status" value="1"/>
</dbReference>
<name>A0A2N5CIB9_9BURK</name>
<dbReference type="InterPro" id="IPR013589">
    <property type="entry name" value="Bac_transglu_N"/>
</dbReference>
<protein>
    <submittedName>
        <fullName evidence="3">Transglutaminase</fullName>
    </submittedName>
</protein>
<dbReference type="SMART" id="SM00460">
    <property type="entry name" value="TGc"/>
    <property type="match status" value="1"/>
</dbReference>
<dbReference type="Pfam" id="PF01841">
    <property type="entry name" value="Transglut_core"/>
    <property type="match status" value="1"/>
</dbReference>
<dbReference type="Proteomes" id="UP000234341">
    <property type="component" value="Unassembled WGS sequence"/>
</dbReference>
<reference evidence="3 4" key="1">
    <citation type="submission" date="2017-12" db="EMBL/GenBank/DDBJ databases">
        <title>Genome sequence of the active heterotrophic nitrifier-denitrifier, Cupriavidus pauculus UM1.</title>
        <authorList>
            <person name="Putonti C."/>
            <person name="Castignetti D."/>
        </authorList>
    </citation>
    <scope>NUCLEOTIDE SEQUENCE [LARGE SCALE GENOMIC DNA]</scope>
    <source>
        <strain evidence="3 4">UM1</strain>
    </source>
</reference>
<dbReference type="PANTHER" id="PTHR33490:SF7">
    <property type="entry name" value="BLR2979 PROTEIN"/>
    <property type="match status" value="1"/>
</dbReference>